<evidence type="ECO:0000256" key="1">
    <source>
        <dbReference type="ARBA" id="ARBA00006987"/>
    </source>
</evidence>
<dbReference type="Gene3D" id="3.40.190.150">
    <property type="entry name" value="Bordetella uptake gene, domain 1"/>
    <property type="match status" value="1"/>
</dbReference>
<dbReference type="RefSeq" id="WP_168728090.1">
    <property type="nucleotide sequence ID" value="NZ_CP051298.1"/>
</dbReference>
<gene>
    <name evidence="2" type="ORF">HF896_19815</name>
</gene>
<evidence type="ECO:0000313" key="2">
    <source>
        <dbReference type="EMBL" id="QKD45725.1"/>
    </source>
</evidence>
<dbReference type="PANTHER" id="PTHR42928">
    <property type="entry name" value="TRICARBOXYLATE-BINDING PROTEIN"/>
    <property type="match status" value="1"/>
</dbReference>
<proteinExistence type="inferred from homology"/>
<dbReference type="PANTHER" id="PTHR42928:SF5">
    <property type="entry name" value="BLR1237 PROTEIN"/>
    <property type="match status" value="1"/>
</dbReference>
<protein>
    <submittedName>
        <fullName evidence="2">Tripartite tricarboxylate transporter substrate binding protein</fullName>
    </submittedName>
</protein>
<accession>A0A858ZXQ0</accession>
<dbReference type="PIRSF" id="PIRSF017082">
    <property type="entry name" value="YflP"/>
    <property type="match status" value="1"/>
</dbReference>
<reference evidence="2 3" key="1">
    <citation type="submission" date="2020-05" db="EMBL/GenBank/DDBJ databases">
        <title>Complete genome sequence of Alicycliphilus denitrificans DP3.</title>
        <authorList>
            <person name="Chen X."/>
        </authorList>
    </citation>
    <scope>NUCLEOTIDE SEQUENCE [LARGE SCALE GENOMIC DNA]</scope>
    <source>
        <strain evidence="2 3">DP3</strain>
    </source>
</reference>
<comment type="similarity">
    <text evidence="1">Belongs to the UPF0065 (bug) family.</text>
</comment>
<dbReference type="InterPro" id="IPR005064">
    <property type="entry name" value="BUG"/>
</dbReference>
<name>A0A858ZXQ0_9BURK</name>
<dbReference type="Gene3D" id="3.40.190.10">
    <property type="entry name" value="Periplasmic binding protein-like II"/>
    <property type="match status" value="1"/>
</dbReference>
<organism evidence="2 3">
    <name type="scientific">Alicycliphilus denitrificans</name>
    <dbReference type="NCBI Taxonomy" id="179636"/>
    <lineage>
        <taxon>Bacteria</taxon>
        <taxon>Pseudomonadati</taxon>
        <taxon>Pseudomonadota</taxon>
        <taxon>Betaproteobacteria</taxon>
        <taxon>Burkholderiales</taxon>
        <taxon>Comamonadaceae</taxon>
        <taxon>Alicycliphilus</taxon>
    </lineage>
</organism>
<dbReference type="CDD" id="cd07012">
    <property type="entry name" value="PBP2_Bug_TTT"/>
    <property type="match status" value="1"/>
</dbReference>
<dbReference type="EMBL" id="CP051298">
    <property type="protein sequence ID" value="QKD45725.1"/>
    <property type="molecule type" value="Genomic_DNA"/>
</dbReference>
<dbReference type="InterPro" id="IPR042100">
    <property type="entry name" value="Bug_dom1"/>
</dbReference>
<evidence type="ECO:0000313" key="3">
    <source>
        <dbReference type="Proteomes" id="UP000500755"/>
    </source>
</evidence>
<dbReference type="Pfam" id="PF03401">
    <property type="entry name" value="TctC"/>
    <property type="match status" value="1"/>
</dbReference>
<dbReference type="SUPFAM" id="SSF53850">
    <property type="entry name" value="Periplasmic binding protein-like II"/>
    <property type="match status" value="1"/>
</dbReference>
<dbReference type="AlphaFoldDB" id="A0A858ZXQ0"/>
<sequence length="357" mass="38219">MNAQEASVFTHGLNKYRRQEMLRQKSILGVVNGSLGIGLALGLMSQPTSAEEAYPNRTITLIAPFSAGGDADYAARAFAAAATRALGQAVVVVNKTGASGVIGSTQVVSAKPDGYTLLLARTGSQAIMPAIMPTSTKYKWNDFTFIGTLELNPYGCVVSSNSPYKTFADLTEAMKKQGKNLNYGTAGVLTTNDMGPRQLFRLLQLTDQVPTQIPYKGTGEAVSSLLAGQTQFSCGSLGSFIAHVKAGSLRALMVTTAERLKEFPDVPTAKELGFTEMEPIVGWSAVYGPPNLPANVRARLVTAMKAIAEDVNWRSMTQQTGSLPNVTSPEATREFVQKQYELYRSLGESLNIIDANS</sequence>
<dbReference type="Proteomes" id="UP000500755">
    <property type="component" value="Chromosome"/>
</dbReference>